<keyword evidence="1" id="KW-0129">CBS domain</keyword>
<gene>
    <name evidence="3" type="ORF">GTO87_02310</name>
</gene>
<dbReference type="RefSeq" id="WP_180849381.1">
    <property type="nucleotide sequence ID" value="NZ_CP047418.1"/>
</dbReference>
<protein>
    <submittedName>
        <fullName evidence="3">CBS domain-containing protein</fullName>
    </submittedName>
</protein>
<proteinExistence type="predicted"/>
<name>A0A7H9EJW8_9LACO</name>
<evidence type="ECO:0000259" key="2">
    <source>
        <dbReference type="Pfam" id="PF00571"/>
    </source>
</evidence>
<dbReference type="Pfam" id="PF00571">
    <property type="entry name" value="CBS"/>
    <property type="match status" value="1"/>
</dbReference>
<dbReference type="SUPFAM" id="SSF54631">
    <property type="entry name" value="CBS-domain pair"/>
    <property type="match status" value="1"/>
</dbReference>
<dbReference type="InterPro" id="IPR051257">
    <property type="entry name" value="Diverse_CBS-Domain"/>
</dbReference>
<dbReference type="PANTHER" id="PTHR43080">
    <property type="entry name" value="CBS DOMAIN-CONTAINING PROTEIN CBSX3, MITOCHONDRIAL"/>
    <property type="match status" value="1"/>
</dbReference>
<dbReference type="PANTHER" id="PTHR43080:SF2">
    <property type="entry name" value="CBS DOMAIN-CONTAINING PROTEIN"/>
    <property type="match status" value="1"/>
</dbReference>
<dbReference type="InterPro" id="IPR046342">
    <property type="entry name" value="CBS_dom_sf"/>
</dbReference>
<evidence type="ECO:0000256" key="1">
    <source>
        <dbReference type="ARBA" id="ARBA00023122"/>
    </source>
</evidence>
<feature type="domain" description="CBS" evidence="2">
    <location>
        <begin position="86"/>
        <end position="138"/>
    </location>
</feature>
<dbReference type="CDD" id="cd04643">
    <property type="entry name" value="CBS_pair_bac"/>
    <property type="match status" value="1"/>
</dbReference>
<dbReference type="EMBL" id="CP047418">
    <property type="protein sequence ID" value="QLL77552.1"/>
    <property type="molecule type" value="Genomic_DNA"/>
</dbReference>
<dbReference type="AlphaFoldDB" id="A0A7H9EJW8"/>
<evidence type="ECO:0000313" key="4">
    <source>
        <dbReference type="Proteomes" id="UP000510886"/>
    </source>
</evidence>
<sequence length="162" mass="18398">MLAKAVAAMLEERQAHFLIPASIVANVQEDNHLDHAFMVLTKVRYAKIPVLDNEQRFKGLISLAMITDKMMGLNGIDPGHLGSMVVKDVMETDVPTITLPYDMEKILHLLVDQPFLVVVDQHQTFTGIVTRREVMKCVNYIAHDLERQYMVTPLPTQQDDKK</sequence>
<evidence type="ECO:0000313" key="3">
    <source>
        <dbReference type="EMBL" id="QLL77552.1"/>
    </source>
</evidence>
<reference evidence="3 4" key="1">
    <citation type="submission" date="2020-01" db="EMBL/GenBank/DDBJ databases">
        <title>Complete and circular genome sequences of six lactobacillus isolates from horses.</title>
        <authorList>
            <person name="Hassan H.M."/>
        </authorList>
    </citation>
    <scope>NUCLEOTIDE SEQUENCE [LARGE SCALE GENOMIC DNA]</scope>
    <source>
        <strain evidence="3 4">1A</strain>
    </source>
</reference>
<dbReference type="Gene3D" id="3.10.580.10">
    <property type="entry name" value="CBS-domain"/>
    <property type="match status" value="1"/>
</dbReference>
<dbReference type="KEGG" id="lsw:GTO87_02310"/>
<organism evidence="3 4">
    <name type="scientific">Ligilactobacillus saerimneri</name>
    <dbReference type="NCBI Taxonomy" id="228229"/>
    <lineage>
        <taxon>Bacteria</taxon>
        <taxon>Bacillati</taxon>
        <taxon>Bacillota</taxon>
        <taxon>Bacilli</taxon>
        <taxon>Lactobacillales</taxon>
        <taxon>Lactobacillaceae</taxon>
        <taxon>Ligilactobacillus</taxon>
    </lineage>
</organism>
<dbReference type="NCBIfam" id="NF041630">
    <property type="entry name" value="CBS_CbpB"/>
    <property type="match status" value="1"/>
</dbReference>
<dbReference type="InterPro" id="IPR000644">
    <property type="entry name" value="CBS_dom"/>
</dbReference>
<dbReference type="InterPro" id="IPR048125">
    <property type="entry name" value="CBS_CbpB"/>
</dbReference>
<accession>A0A7H9EJW8</accession>
<dbReference type="Proteomes" id="UP000510886">
    <property type="component" value="Chromosome"/>
</dbReference>